<evidence type="ECO:0000256" key="1">
    <source>
        <dbReference type="SAM" id="MobiDB-lite"/>
    </source>
</evidence>
<protein>
    <submittedName>
        <fullName evidence="3">Uncharacterized protein</fullName>
    </submittedName>
</protein>
<accession>A0A915I5H7</accession>
<proteinExistence type="predicted"/>
<organism evidence="2 3">
    <name type="scientific">Romanomermis culicivorax</name>
    <name type="common">Nematode worm</name>
    <dbReference type="NCBI Taxonomy" id="13658"/>
    <lineage>
        <taxon>Eukaryota</taxon>
        <taxon>Metazoa</taxon>
        <taxon>Ecdysozoa</taxon>
        <taxon>Nematoda</taxon>
        <taxon>Enoplea</taxon>
        <taxon>Dorylaimia</taxon>
        <taxon>Mermithida</taxon>
        <taxon>Mermithoidea</taxon>
        <taxon>Mermithidae</taxon>
        <taxon>Romanomermis</taxon>
    </lineage>
</organism>
<dbReference type="AlphaFoldDB" id="A0A915I5H7"/>
<evidence type="ECO:0000313" key="2">
    <source>
        <dbReference type="Proteomes" id="UP000887565"/>
    </source>
</evidence>
<sequence>MPLPSGFFPLFPRDNKPLKNDGYTEDSDPNNIHDPDWDNISVDILENLRRGAEETLETDQCKLILEDEAYRQAPAPVIKSQQPAVVTGAMQAAAVTVVVPLQMQPAVAQQVVVPQPQQQAEIEPEVVTIMQSMPPATAVLPARVKQLLPKIQNSNSESSSEEEEGEILEPASQTL</sequence>
<feature type="region of interest" description="Disordered" evidence="1">
    <location>
        <begin position="1"/>
        <end position="35"/>
    </location>
</feature>
<keyword evidence="2" id="KW-1185">Reference proteome</keyword>
<feature type="region of interest" description="Disordered" evidence="1">
    <location>
        <begin position="150"/>
        <end position="175"/>
    </location>
</feature>
<reference evidence="3" key="1">
    <citation type="submission" date="2022-11" db="UniProtKB">
        <authorList>
            <consortium name="WormBaseParasite"/>
        </authorList>
    </citation>
    <scope>IDENTIFICATION</scope>
</reference>
<evidence type="ECO:0000313" key="3">
    <source>
        <dbReference type="WBParaSite" id="nRc.2.0.1.t09387-RA"/>
    </source>
</evidence>
<dbReference type="Proteomes" id="UP000887565">
    <property type="component" value="Unplaced"/>
</dbReference>
<name>A0A915I5H7_ROMCU</name>
<dbReference type="WBParaSite" id="nRc.2.0.1.t09387-RA">
    <property type="protein sequence ID" value="nRc.2.0.1.t09387-RA"/>
    <property type="gene ID" value="nRc.2.0.1.g09387"/>
</dbReference>